<keyword evidence="3" id="KW-0479">Metal-binding</keyword>
<evidence type="ECO:0000256" key="2">
    <source>
        <dbReference type="PIRSR" id="PIRSR605511-1"/>
    </source>
</evidence>
<dbReference type="Pfam" id="PF08450">
    <property type="entry name" value="SGL"/>
    <property type="match status" value="1"/>
</dbReference>
<dbReference type="Proteomes" id="UP000234341">
    <property type="component" value="Unassembled WGS sequence"/>
</dbReference>
<feature type="binding site" evidence="3">
    <location>
        <position position="257"/>
    </location>
    <ligand>
        <name>a divalent metal cation</name>
        <dbReference type="ChEBI" id="CHEBI:60240"/>
    </ligand>
</feature>
<dbReference type="Gene3D" id="2.120.10.30">
    <property type="entry name" value="TolB, C-terminal domain"/>
    <property type="match status" value="1"/>
</dbReference>
<reference evidence="5 6" key="1">
    <citation type="submission" date="2017-12" db="EMBL/GenBank/DDBJ databases">
        <title>Genome sequence of the active heterotrophic nitrifier-denitrifier, Cupriavidus pauculus UM1.</title>
        <authorList>
            <person name="Putonti C."/>
            <person name="Castignetti D."/>
        </authorList>
    </citation>
    <scope>NUCLEOTIDE SEQUENCE [LARGE SCALE GENOMIC DNA]</scope>
    <source>
        <strain evidence="5 6">UM1</strain>
    </source>
</reference>
<dbReference type="InterPro" id="IPR013658">
    <property type="entry name" value="SGL"/>
</dbReference>
<protein>
    <recommendedName>
        <fullName evidence="4">SMP-30/Gluconolactonase/LRE-like region domain-containing protein</fullName>
    </recommendedName>
</protein>
<dbReference type="PANTHER" id="PTHR10907:SF47">
    <property type="entry name" value="REGUCALCIN"/>
    <property type="match status" value="1"/>
</dbReference>
<comment type="cofactor">
    <cofactor evidence="3">
        <name>Zn(2+)</name>
        <dbReference type="ChEBI" id="CHEBI:29105"/>
    </cofactor>
    <text evidence="3">Binds 1 divalent metal cation per subunit.</text>
</comment>
<feature type="binding site" evidence="3">
    <location>
        <position position="207"/>
    </location>
    <ligand>
        <name>a divalent metal cation</name>
        <dbReference type="ChEBI" id="CHEBI:60240"/>
    </ligand>
</feature>
<dbReference type="PRINTS" id="PR01790">
    <property type="entry name" value="SMP30FAMILY"/>
</dbReference>
<dbReference type="SUPFAM" id="SSF63829">
    <property type="entry name" value="Calcium-dependent phosphotriesterase"/>
    <property type="match status" value="1"/>
</dbReference>
<feature type="binding site" evidence="3">
    <location>
        <position position="159"/>
    </location>
    <ligand>
        <name>substrate</name>
    </ligand>
</feature>
<evidence type="ECO:0000256" key="1">
    <source>
        <dbReference type="ARBA" id="ARBA00008853"/>
    </source>
</evidence>
<organism evidence="5 6">
    <name type="scientific">Cupriavidus pauculus</name>
    <dbReference type="NCBI Taxonomy" id="82633"/>
    <lineage>
        <taxon>Bacteria</taxon>
        <taxon>Pseudomonadati</taxon>
        <taxon>Pseudomonadota</taxon>
        <taxon>Betaproteobacteria</taxon>
        <taxon>Burkholderiales</taxon>
        <taxon>Burkholderiaceae</taxon>
        <taxon>Cupriavidus</taxon>
    </lineage>
</organism>
<evidence type="ECO:0000259" key="4">
    <source>
        <dbReference type="Pfam" id="PF08450"/>
    </source>
</evidence>
<evidence type="ECO:0000256" key="3">
    <source>
        <dbReference type="PIRSR" id="PIRSR605511-2"/>
    </source>
</evidence>
<dbReference type="GO" id="GO:0019853">
    <property type="term" value="P:L-ascorbic acid biosynthetic process"/>
    <property type="evidence" value="ECO:0007669"/>
    <property type="project" value="TreeGrafter"/>
</dbReference>
<evidence type="ECO:0000313" key="6">
    <source>
        <dbReference type="Proteomes" id="UP000234341"/>
    </source>
</evidence>
<accession>A0A2N5C8M4</accession>
<feature type="active site" description="Proton donor/acceptor" evidence="2">
    <location>
        <position position="257"/>
    </location>
</feature>
<feature type="binding site" evidence="3">
    <location>
        <position position="76"/>
    </location>
    <ligand>
        <name>a divalent metal cation</name>
        <dbReference type="ChEBI" id="CHEBI:60240"/>
    </ligand>
</feature>
<sequence>MRLAMRPRIRPMPMSMRCATRHPRIRLQSSTRAAALPRRSTTVIVPHSTRLVEVREQRTAEGVHLREFRVGNRVGECPVWDGGQLSWIDVRAPAFHMLDPQTCMMSTWRLDKPVGAHCRRVDGRVVLALSDELAVLDPASGALSTVARPEPDRPGNRLNEGRVSPCGNWFLFGSMDDSGARQPTGRIHALHASGRCHIVHDGLYVANGFAWAPDGHTLYFSDSMAGVVYRARWQPDAGTIGDIEPWVHADERAGRPDGAFVDDLGHYWSAGVSAGRINIYTQAGKRVAVVALPCQAPSMPCPGPDGSVFVTSLIRPQWQAHEVRPEDGQLFQLMDVLRAGARPSPRLSIL</sequence>
<dbReference type="GO" id="GO:0004341">
    <property type="term" value="F:gluconolactonase activity"/>
    <property type="evidence" value="ECO:0007669"/>
    <property type="project" value="TreeGrafter"/>
</dbReference>
<keyword evidence="3" id="KW-0862">Zinc</keyword>
<proteinExistence type="inferred from homology"/>
<dbReference type="PANTHER" id="PTHR10907">
    <property type="entry name" value="REGUCALCIN"/>
    <property type="match status" value="1"/>
</dbReference>
<gene>
    <name evidence="5" type="ORF">CYJ10_21790</name>
</gene>
<dbReference type="AlphaFoldDB" id="A0A2N5C8M4"/>
<dbReference type="GO" id="GO:0005509">
    <property type="term" value="F:calcium ion binding"/>
    <property type="evidence" value="ECO:0007669"/>
    <property type="project" value="TreeGrafter"/>
</dbReference>
<feature type="domain" description="SMP-30/Gluconolactonase/LRE-like region" evidence="4">
    <location>
        <begin position="74"/>
        <end position="312"/>
    </location>
</feature>
<dbReference type="InterPro" id="IPR005511">
    <property type="entry name" value="SMP-30"/>
</dbReference>
<comment type="caution">
    <text evidence="5">The sequence shown here is derived from an EMBL/GenBank/DDBJ whole genome shotgun (WGS) entry which is preliminary data.</text>
</comment>
<dbReference type="EMBL" id="PJRP01000011">
    <property type="protein sequence ID" value="PLP98578.1"/>
    <property type="molecule type" value="Genomic_DNA"/>
</dbReference>
<evidence type="ECO:0000313" key="5">
    <source>
        <dbReference type="EMBL" id="PLP98578.1"/>
    </source>
</evidence>
<feature type="binding site" evidence="3">
    <location>
        <position position="157"/>
    </location>
    <ligand>
        <name>substrate</name>
    </ligand>
</feature>
<comment type="similarity">
    <text evidence="1">Belongs to the SMP-30/CGR1 family.</text>
</comment>
<name>A0A2N5C8M4_9BURK</name>
<dbReference type="OrthoDB" id="9775406at2"/>
<dbReference type="InterPro" id="IPR011042">
    <property type="entry name" value="6-blade_b-propeller_TolB-like"/>
</dbReference>